<dbReference type="PANTHER" id="PTHR19959">
    <property type="entry name" value="KINESIN LIGHT CHAIN"/>
    <property type="match status" value="1"/>
</dbReference>
<dbReference type="Gene3D" id="1.25.40.10">
    <property type="entry name" value="Tetratricopeptide repeat domain"/>
    <property type="match status" value="3"/>
</dbReference>
<comment type="caution">
    <text evidence="2">The sequence shown here is derived from an EMBL/GenBank/DDBJ whole genome shotgun (WGS) entry which is preliminary data.</text>
</comment>
<dbReference type="InterPro" id="IPR027417">
    <property type="entry name" value="P-loop_NTPase"/>
</dbReference>
<reference evidence="2 3" key="1">
    <citation type="submission" date="2020-07" db="EMBL/GenBank/DDBJ databases">
        <title>Sequencing the genomes of 1000 actinobacteria strains.</title>
        <authorList>
            <person name="Klenk H.-P."/>
        </authorList>
    </citation>
    <scope>NUCLEOTIDE SEQUENCE [LARGE SCALE GENOMIC DNA]</scope>
    <source>
        <strain evidence="2 3">DSM 44121</strain>
    </source>
</reference>
<protein>
    <submittedName>
        <fullName evidence="2">Tetratricopeptide (TPR) repeat protein</fullName>
    </submittedName>
</protein>
<name>A0A7W3J7G6_9MICO</name>
<feature type="transmembrane region" description="Helical" evidence="1">
    <location>
        <begin position="9"/>
        <end position="28"/>
    </location>
</feature>
<evidence type="ECO:0000313" key="3">
    <source>
        <dbReference type="Proteomes" id="UP000540568"/>
    </source>
</evidence>
<keyword evidence="1" id="KW-0472">Membrane</keyword>
<dbReference type="EMBL" id="JACGWV010000001">
    <property type="protein sequence ID" value="MBA8807700.1"/>
    <property type="molecule type" value="Genomic_DNA"/>
</dbReference>
<evidence type="ECO:0000313" key="2">
    <source>
        <dbReference type="EMBL" id="MBA8807700.1"/>
    </source>
</evidence>
<dbReference type="SUPFAM" id="SSF48452">
    <property type="entry name" value="TPR-like"/>
    <property type="match status" value="2"/>
</dbReference>
<dbReference type="InterPro" id="IPR011990">
    <property type="entry name" value="TPR-like_helical_dom_sf"/>
</dbReference>
<keyword evidence="1" id="KW-1133">Transmembrane helix</keyword>
<proteinExistence type="predicted"/>
<dbReference type="PANTHER" id="PTHR19959:SF119">
    <property type="entry name" value="FUNGAL LIPASE-LIKE DOMAIN-CONTAINING PROTEIN"/>
    <property type="match status" value="1"/>
</dbReference>
<dbReference type="InterPro" id="IPR019734">
    <property type="entry name" value="TPR_rpt"/>
</dbReference>
<gene>
    <name evidence="2" type="ORF">FHX71_001642</name>
</gene>
<accession>A0A7W3J7G6</accession>
<sequence>MGGVRMRPWWWLVAGGLVAVSAGLFAMAEGSTPWLVLGFVAACASPALPFVARWWADRERTRVERQAVDESSVLPDDTNGPSSLLAPEHQVVPFQGRSVELAALVTWCEGDGSPLRLITGPGGVGKSRLGGELRALMSRLGWRCVAVGDEQEGAILARVRGTTDRPILLVVDYADTRREIEVLVRQVASDPAGVRVLLIARSAGEWWKRLSVGSPRVRAMVQGAYDGTDLAYRIDAGATDQQILDTAAAAFAQHLGIPTPPVHLTGPGGGRILDLHAVSLVTALRALRHEPLDVEVADVFAELLGHEQRHWIGTAAHAGLLDGPDGLTTQLLGQVVAAVYLVSPADETEARDVLARVDPRLATPKVLAWLRDLYPLRGNQQWIGSLQPDRMAELHLVNELTASTTLAAVFLDRLADREARNAIAVLARAVADHFSDQQVRTRALALLNRAIGGLPDDVELLRSISAVIPYPSEVLTRPNLDLLERILALTAPSDPAGRSWALHEIAQRRFRLGLATEALGPLREAISLRHALAATEPGENAPLLGSSLRYLGVVLSELGEPHHALKATQQAVQIELRLPRTDRLNRLPQRARILCDLGARYHEAGLPDQAIGPLRQSVEINERLARSEPEQTNPHLARALMNLAIAQNMLGQATQALPSIRKAVAIRRVLARDNPDSDLVFLARALTDLSSCLVNATRPQEAIEPNLQAVQILREVAKATPGNHNPGLARSLRQLATAYRDAGHTSHAAACYHEAIAIHRDLAATRPGRRTWTALAESLAGLVTLQLSVQHPAESLPLAQEAAQLIAWRTQVTEPEHLDPFSQTLATVLIAVANALDANDLTSEAQEFRQEVAALRTAT</sequence>
<keyword evidence="3" id="KW-1185">Reference proteome</keyword>
<dbReference type="Proteomes" id="UP000540568">
    <property type="component" value="Unassembled WGS sequence"/>
</dbReference>
<dbReference type="SMART" id="SM00028">
    <property type="entry name" value="TPR"/>
    <property type="match status" value="4"/>
</dbReference>
<feature type="transmembrane region" description="Helical" evidence="1">
    <location>
        <begin position="34"/>
        <end position="56"/>
    </location>
</feature>
<dbReference type="Pfam" id="PF13374">
    <property type="entry name" value="TPR_10"/>
    <property type="match status" value="1"/>
</dbReference>
<organism evidence="2 3">
    <name type="scientific">Promicromonospora sukumoe</name>
    <dbReference type="NCBI Taxonomy" id="88382"/>
    <lineage>
        <taxon>Bacteria</taxon>
        <taxon>Bacillati</taxon>
        <taxon>Actinomycetota</taxon>
        <taxon>Actinomycetes</taxon>
        <taxon>Micrococcales</taxon>
        <taxon>Promicromonosporaceae</taxon>
        <taxon>Promicromonospora</taxon>
    </lineage>
</organism>
<dbReference type="AlphaFoldDB" id="A0A7W3J7G6"/>
<dbReference type="RefSeq" id="WP_182615229.1">
    <property type="nucleotide sequence ID" value="NZ_BAAATF010000007.1"/>
</dbReference>
<evidence type="ECO:0000256" key="1">
    <source>
        <dbReference type="SAM" id="Phobius"/>
    </source>
</evidence>
<dbReference type="SUPFAM" id="SSF52540">
    <property type="entry name" value="P-loop containing nucleoside triphosphate hydrolases"/>
    <property type="match status" value="1"/>
</dbReference>
<keyword evidence="1" id="KW-0812">Transmembrane</keyword>